<evidence type="ECO:0000256" key="1">
    <source>
        <dbReference type="ARBA" id="ARBA00004571"/>
    </source>
</evidence>
<reference evidence="12 13" key="1">
    <citation type="submission" date="2016-12" db="EMBL/GenBank/DDBJ databases">
        <title>Diversity of luminous bacteria.</title>
        <authorList>
            <person name="Yoshizawa S."/>
            <person name="Kogure K."/>
        </authorList>
    </citation>
    <scope>NUCLEOTIDE SEQUENCE [LARGE SCALE GENOMIC DNA]</scope>
    <source>
        <strain evidence="12 13">LC2-408</strain>
    </source>
</reference>
<evidence type="ECO:0000256" key="3">
    <source>
        <dbReference type="ARBA" id="ARBA00022452"/>
    </source>
</evidence>
<evidence type="ECO:0000256" key="9">
    <source>
        <dbReference type="ARBA" id="ARBA00023237"/>
    </source>
</evidence>
<organism evidence="12 13">
    <name type="scientific">Vibrio chagasii</name>
    <dbReference type="NCBI Taxonomy" id="170679"/>
    <lineage>
        <taxon>Bacteria</taxon>
        <taxon>Pseudomonadati</taxon>
        <taxon>Pseudomonadota</taxon>
        <taxon>Gammaproteobacteria</taxon>
        <taxon>Vibrionales</taxon>
        <taxon>Vibrionaceae</taxon>
        <taxon>Vibrio</taxon>
    </lineage>
</organism>
<keyword evidence="8 10" id="KW-0472">Membrane</keyword>
<evidence type="ECO:0000313" key="13">
    <source>
        <dbReference type="Proteomes" id="UP000238707"/>
    </source>
</evidence>
<evidence type="ECO:0000256" key="6">
    <source>
        <dbReference type="ARBA" id="ARBA00023065"/>
    </source>
</evidence>
<keyword evidence="5" id="KW-0732">Signal</keyword>
<feature type="domain" description="OmpA-like" evidence="11">
    <location>
        <begin position="215"/>
        <end position="331"/>
    </location>
</feature>
<protein>
    <recommendedName>
        <fullName evidence="11">OmpA-like domain-containing protein</fullName>
    </recommendedName>
</protein>
<dbReference type="CDD" id="cd07185">
    <property type="entry name" value="OmpA_C-like"/>
    <property type="match status" value="1"/>
</dbReference>
<dbReference type="PANTHER" id="PTHR30329:SF21">
    <property type="entry name" value="LIPOPROTEIN YIAD-RELATED"/>
    <property type="match status" value="1"/>
</dbReference>
<dbReference type="InterPro" id="IPR011250">
    <property type="entry name" value="OMP/PagP_B-barrel"/>
</dbReference>
<dbReference type="GO" id="GO:0009279">
    <property type="term" value="C:cell outer membrane"/>
    <property type="evidence" value="ECO:0007669"/>
    <property type="project" value="UniProtKB-SubCell"/>
</dbReference>
<sequence>MKKSIQNTIVIFFLSVFSHLTYSGSYEINDASFLGGKVGYGYANNQDSHSTISNGAIVGLYGGLYITGNISIDLGYQYHIVPSSSDGTNVNVSFIESGVRYDFYQKHDLYFYGRVGVGQWGMSTEYQQKSINDTGFSPIVEVGSVYKLSNKVEVNIGYQYINHIGSSKTGTYNSHGLISGLRFHLGKGNDTTVVVNPTDVIKKEKLPLQDRQTSLHTPIKHHYPALNFAFDSDEVNGGDAHANYHKLLERLKKDKSLRIKVIGYTDSKGADQYNFALSKRRAISLAKWLEANGINKEQVSVEGRGGSNFLATNLTPEGRALNRRVELIMVK</sequence>
<dbReference type="Pfam" id="PF00691">
    <property type="entry name" value="OmpA"/>
    <property type="match status" value="1"/>
</dbReference>
<dbReference type="PANTHER" id="PTHR30329">
    <property type="entry name" value="STATOR ELEMENT OF FLAGELLAR MOTOR COMPLEX"/>
    <property type="match status" value="1"/>
</dbReference>
<dbReference type="AlphaFoldDB" id="A0A2S7VQ71"/>
<evidence type="ECO:0000259" key="11">
    <source>
        <dbReference type="PROSITE" id="PS51123"/>
    </source>
</evidence>
<dbReference type="PROSITE" id="PS51123">
    <property type="entry name" value="OMPA_2"/>
    <property type="match status" value="1"/>
</dbReference>
<keyword evidence="4" id="KW-0812">Transmembrane</keyword>
<dbReference type="SUPFAM" id="SSF56925">
    <property type="entry name" value="OMPA-like"/>
    <property type="match status" value="1"/>
</dbReference>
<accession>A0A2S7VQ71</accession>
<dbReference type="InterPro" id="IPR006665">
    <property type="entry name" value="OmpA-like"/>
</dbReference>
<evidence type="ECO:0000256" key="10">
    <source>
        <dbReference type="PROSITE-ProRule" id="PRU00473"/>
    </source>
</evidence>
<comment type="caution">
    <text evidence="12">The sequence shown here is derived from an EMBL/GenBank/DDBJ whole genome shotgun (WGS) entry which is preliminary data.</text>
</comment>
<evidence type="ECO:0000256" key="8">
    <source>
        <dbReference type="ARBA" id="ARBA00023136"/>
    </source>
</evidence>
<dbReference type="InterPro" id="IPR036737">
    <property type="entry name" value="OmpA-like_sf"/>
</dbReference>
<dbReference type="InterPro" id="IPR006664">
    <property type="entry name" value="OMP_bac"/>
</dbReference>
<keyword evidence="2" id="KW-0813">Transport</keyword>
<dbReference type="SUPFAM" id="SSF103088">
    <property type="entry name" value="OmpA-like"/>
    <property type="match status" value="1"/>
</dbReference>
<comment type="subcellular location">
    <subcellularLocation>
        <location evidence="1">Cell outer membrane</location>
        <topology evidence="1">Multi-pass membrane protein</topology>
    </subcellularLocation>
</comment>
<dbReference type="InterPro" id="IPR027385">
    <property type="entry name" value="Beta-barrel_OMP"/>
</dbReference>
<keyword evidence="6" id="KW-0406">Ion transport</keyword>
<dbReference type="InterPro" id="IPR050330">
    <property type="entry name" value="Bact_OuterMem_StrucFunc"/>
</dbReference>
<dbReference type="PRINTS" id="PR01021">
    <property type="entry name" value="OMPADOMAIN"/>
</dbReference>
<dbReference type="RefSeq" id="WP_105023825.1">
    <property type="nucleotide sequence ID" value="NZ_MSCI01000001.1"/>
</dbReference>
<dbReference type="Gene3D" id="3.30.1330.60">
    <property type="entry name" value="OmpA-like domain"/>
    <property type="match status" value="1"/>
</dbReference>
<dbReference type="GO" id="GO:0046930">
    <property type="term" value="C:pore complex"/>
    <property type="evidence" value="ECO:0007669"/>
    <property type="project" value="UniProtKB-KW"/>
</dbReference>
<dbReference type="Pfam" id="PF13505">
    <property type="entry name" value="OMP_b-brl"/>
    <property type="match status" value="1"/>
</dbReference>
<gene>
    <name evidence="12" type="ORF">BTO10_05255</name>
</gene>
<proteinExistence type="predicted"/>
<evidence type="ECO:0000313" key="12">
    <source>
        <dbReference type="EMBL" id="PQJ64198.1"/>
    </source>
</evidence>
<name>A0A2S7VQ71_9VIBR</name>
<evidence type="ECO:0000256" key="7">
    <source>
        <dbReference type="ARBA" id="ARBA00023114"/>
    </source>
</evidence>
<keyword evidence="9" id="KW-0998">Cell outer membrane</keyword>
<dbReference type="EMBL" id="MSCI01000001">
    <property type="protein sequence ID" value="PQJ64198.1"/>
    <property type="molecule type" value="Genomic_DNA"/>
</dbReference>
<dbReference type="GO" id="GO:0015288">
    <property type="term" value="F:porin activity"/>
    <property type="evidence" value="ECO:0007669"/>
    <property type="project" value="UniProtKB-KW"/>
</dbReference>
<dbReference type="GO" id="GO:0006811">
    <property type="term" value="P:monoatomic ion transport"/>
    <property type="evidence" value="ECO:0007669"/>
    <property type="project" value="UniProtKB-KW"/>
</dbReference>
<dbReference type="Gene3D" id="2.40.160.20">
    <property type="match status" value="1"/>
</dbReference>
<keyword evidence="7" id="KW-0626">Porin</keyword>
<evidence type="ECO:0000256" key="4">
    <source>
        <dbReference type="ARBA" id="ARBA00022692"/>
    </source>
</evidence>
<keyword evidence="13" id="KW-1185">Reference proteome</keyword>
<dbReference type="Proteomes" id="UP000238707">
    <property type="component" value="Unassembled WGS sequence"/>
</dbReference>
<evidence type="ECO:0000256" key="5">
    <source>
        <dbReference type="ARBA" id="ARBA00022729"/>
    </source>
</evidence>
<evidence type="ECO:0000256" key="2">
    <source>
        <dbReference type="ARBA" id="ARBA00022448"/>
    </source>
</evidence>
<keyword evidence="3" id="KW-1134">Transmembrane beta strand</keyword>